<keyword evidence="4" id="KW-0378">Hydrolase</keyword>
<evidence type="ECO:0000256" key="1">
    <source>
        <dbReference type="ARBA" id="ARBA00001947"/>
    </source>
</evidence>
<keyword evidence="7" id="KW-0812">Transmembrane</keyword>
<evidence type="ECO:0000256" key="2">
    <source>
        <dbReference type="ARBA" id="ARBA00007931"/>
    </source>
</evidence>
<evidence type="ECO:0000256" key="7">
    <source>
        <dbReference type="SAM" id="Phobius"/>
    </source>
</evidence>
<dbReference type="AlphaFoldDB" id="A0A926ITM1"/>
<evidence type="ECO:0008006" key="10">
    <source>
        <dbReference type="Google" id="ProtNLM"/>
    </source>
</evidence>
<keyword evidence="7" id="KW-0472">Membrane</keyword>
<proteinExistence type="inferred from homology"/>
<comment type="similarity">
    <text evidence="2">Belongs to the peptidase M50B family.</text>
</comment>
<evidence type="ECO:0000256" key="6">
    <source>
        <dbReference type="ARBA" id="ARBA00023049"/>
    </source>
</evidence>
<protein>
    <recommendedName>
        <fullName evidence="10">Stage IV sporulation protein FB</fullName>
    </recommendedName>
</protein>
<reference evidence="8" key="1">
    <citation type="submission" date="2020-08" db="EMBL/GenBank/DDBJ databases">
        <title>Genome public.</title>
        <authorList>
            <person name="Liu C."/>
            <person name="Sun Q."/>
        </authorList>
    </citation>
    <scope>NUCLEOTIDE SEQUENCE</scope>
    <source>
        <strain evidence="8">NSJ-50</strain>
    </source>
</reference>
<evidence type="ECO:0000256" key="4">
    <source>
        <dbReference type="ARBA" id="ARBA00022801"/>
    </source>
</evidence>
<keyword evidence="6" id="KW-0482">Metalloprotease</keyword>
<dbReference type="GO" id="GO:0006508">
    <property type="term" value="P:proteolysis"/>
    <property type="evidence" value="ECO:0007669"/>
    <property type="project" value="UniProtKB-KW"/>
</dbReference>
<keyword evidence="3" id="KW-0645">Protease</keyword>
<evidence type="ECO:0000256" key="5">
    <source>
        <dbReference type="ARBA" id="ARBA00022833"/>
    </source>
</evidence>
<dbReference type="PANTHER" id="PTHR39188">
    <property type="entry name" value="MEMBRANE-ASSOCIATED ZINC METALLOPROTEASE M50B"/>
    <property type="match status" value="1"/>
</dbReference>
<dbReference type="GO" id="GO:0008237">
    <property type="term" value="F:metallopeptidase activity"/>
    <property type="evidence" value="ECO:0007669"/>
    <property type="project" value="UniProtKB-KW"/>
</dbReference>
<comment type="cofactor">
    <cofactor evidence="1">
        <name>Zn(2+)</name>
        <dbReference type="ChEBI" id="CHEBI:29105"/>
    </cofactor>
</comment>
<evidence type="ECO:0000313" key="9">
    <source>
        <dbReference type="Proteomes" id="UP000647416"/>
    </source>
</evidence>
<gene>
    <name evidence="8" type="ORF">H8706_10330</name>
</gene>
<keyword evidence="9" id="KW-1185">Reference proteome</keyword>
<accession>A0A926ITM1</accession>
<evidence type="ECO:0000313" key="8">
    <source>
        <dbReference type="EMBL" id="MBC8597256.1"/>
    </source>
</evidence>
<dbReference type="RefSeq" id="WP_262432569.1">
    <property type="nucleotide sequence ID" value="NZ_JACRTE010000018.1"/>
</dbReference>
<keyword evidence="5" id="KW-0862">Zinc</keyword>
<dbReference type="Proteomes" id="UP000647416">
    <property type="component" value="Unassembled WGS sequence"/>
</dbReference>
<feature type="transmembrane region" description="Helical" evidence="7">
    <location>
        <begin position="105"/>
        <end position="124"/>
    </location>
</feature>
<keyword evidence="7" id="KW-1133">Transmembrane helix</keyword>
<sequence>MLLIFTAAGRLREYAVIFAAALLHEGAHIAVMKILKIKCQNIKIMPYGLIIKSEMTKNPNEEIFVSAMGPAANFFAFLICVNFKNLTFFALCNLALFLLNLAPALPLDGAVIIKAFLAYAKGYLISYKIMLTVTKITAVITVIFGMIFLIITKYNISLLIIGMFLLYNIKNEKENLILLRKKLLCRDFLNGAKRFKIKHIGVAKDVCALTLLSSYTPQCALVVSVFDENFKIIGTLSQAEISDGILKYGARVKTGMLLREDITNEKQAEKNTSVGGKADAIYRDGI</sequence>
<evidence type="ECO:0000256" key="3">
    <source>
        <dbReference type="ARBA" id="ARBA00022670"/>
    </source>
</evidence>
<name>A0A926ITM1_9FIRM</name>
<organism evidence="8 9">
    <name type="scientific">Qingrenia yutianensis</name>
    <dbReference type="NCBI Taxonomy" id="2763676"/>
    <lineage>
        <taxon>Bacteria</taxon>
        <taxon>Bacillati</taxon>
        <taxon>Bacillota</taxon>
        <taxon>Clostridia</taxon>
        <taxon>Eubacteriales</taxon>
        <taxon>Oscillospiraceae</taxon>
        <taxon>Qingrenia</taxon>
    </lineage>
</organism>
<dbReference type="PANTHER" id="PTHR39188:SF3">
    <property type="entry name" value="STAGE IV SPORULATION PROTEIN FB"/>
    <property type="match status" value="1"/>
</dbReference>
<feature type="transmembrane region" description="Helical" evidence="7">
    <location>
        <begin position="14"/>
        <end position="35"/>
    </location>
</feature>
<comment type="caution">
    <text evidence="8">The sequence shown here is derived from an EMBL/GenBank/DDBJ whole genome shotgun (WGS) entry which is preliminary data.</text>
</comment>
<feature type="transmembrane region" description="Helical" evidence="7">
    <location>
        <begin position="136"/>
        <end position="167"/>
    </location>
</feature>
<dbReference type="EMBL" id="JACRTE010000018">
    <property type="protein sequence ID" value="MBC8597256.1"/>
    <property type="molecule type" value="Genomic_DNA"/>
</dbReference>